<comment type="caution">
    <text evidence="8">The sequence shown here is derived from an EMBL/GenBank/DDBJ whole genome shotgun (WGS) entry which is preliminary data.</text>
</comment>
<evidence type="ECO:0000256" key="2">
    <source>
        <dbReference type="ARBA" id="ARBA00022448"/>
    </source>
</evidence>
<dbReference type="PANTHER" id="PTHR23528">
    <property type="match status" value="1"/>
</dbReference>
<feature type="transmembrane region" description="Helical" evidence="6">
    <location>
        <begin position="270"/>
        <end position="293"/>
    </location>
</feature>
<feature type="transmembrane region" description="Helical" evidence="6">
    <location>
        <begin position="395"/>
        <end position="414"/>
    </location>
</feature>
<evidence type="ECO:0000259" key="7">
    <source>
        <dbReference type="PROSITE" id="PS50850"/>
    </source>
</evidence>
<protein>
    <submittedName>
        <fullName evidence="8">MFS transporter</fullName>
    </submittedName>
</protein>
<sequence>MEANNDLQKHSVTSKNSKFPSRLGLALLIGPAGWLGSYVGLAATLLPSQIGVINPAHKVALVALFSTVAMTVSTIANIVFGALSDMTRSKHGRRTPWIIGNSLVSAIFLVLLAFSKSIMPMLFMWALFEIASNGVVAPMVAQISDRVPKKWQGSISSFYAVGMAVGNYGSGVIAAQFLNSVQKGIVFFAGWALILGLISAWLAHEPSNVEAERTKVSAKELLANFKVPTHNAKDYYMALVGKLLMVTGQYIIVGYQLYILKDYMKLNASASARTLTIMSTCLMITGIFCPAIIGPITDKLHRVKLPVAITTGLLGVGAFLPFLDPKPWTMIAYGVIAGIGMGCYSSVDQVLNIQVLPSKQNAAKDLGIINLANTAGMVLGPIVAALIISVAGYHAIFPVETLICFIGGGIIMLIKSVK</sequence>
<evidence type="ECO:0000313" key="8">
    <source>
        <dbReference type="EMBL" id="MFC6255208.1"/>
    </source>
</evidence>
<feature type="transmembrane region" description="Helical" evidence="6">
    <location>
        <begin position="155"/>
        <end position="178"/>
    </location>
</feature>
<evidence type="ECO:0000256" key="6">
    <source>
        <dbReference type="SAM" id="Phobius"/>
    </source>
</evidence>
<feature type="transmembrane region" description="Helical" evidence="6">
    <location>
        <begin position="235"/>
        <end position="258"/>
    </location>
</feature>
<gene>
    <name evidence="8" type="ORF">ACFP1H_11515</name>
</gene>
<accession>A0ABW1TBW5</accession>
<evidence type="ECO:0000256" key="1">
    <source>
        <dbReference type="ARBA" id="ARBA00004651"/>
    </source>
</evidence>
<dbReference type="InterPro" id="IPR011701">
    <property type="entry name" value="MFS"/>
</dbReference>
<dbReference type="RefSeq" id="WP_137630617.1">
    <property type="nucleotide sequence ID" value="NZ_BJDO01000011.1"/>
</dbReference>
<keyword evidence="4 6" id="KW-1133">Transmembrane helix</keyword>
<keyword evidence="3 6" id="KW-0812">Transmembrane</keyword>
<dbReference type="EMBL" id="JBHSSA010000117">
    <property type="protein sequence ID" value="MFC6255208.1"/>
    <property type="molecule type" value="Genomic_DNA"/>
</dbReference>
<organism evidence="8 9">
    <name type="scientific">Secundilactobacillus hailunensis</name>
    <dbReference type="NCBI Taxonomy" id="2559923"/>
    <lineage>
        <taxon>Bacteria</taxon>
        <taxon>Bacillati</taxon>
        <taxon>Bacillota</taxon>
        <taxon>Bacilli</taxon>
        <taxon>Lactobacillales</taxon>
        <taxon>Lactobacillaceae</taxon>
        <taxon>Secundilactobacillus</taxon>
    </lineage>
</organism>
<evidence type="ECO:0000256" key="5">
    <source>
        <dbReference type="ARBA" id="ARBA00023136"/>
    </source>
</evidence>
<keyword evidence="2" id="KW-0813">Transport</keyword>
<evidence type="ECO:0000256" key="4">
    <source>
        <dbReference type="ARBA" id="ARBA00022989"/>
    </source>
</evidence>
<keyword evidence="9" id="KW-1185">Reference proteome</keyword>
<feature type="transmembrane region" description="Helical" evidence="6">
    <location>
        <begin position="23"/>
        <end position="47"/>
    </location>
</feature>
<dbReference type="Gene3D" id="1.20.1250.20">
    <property type="entry name" value="MFS general substrate transporter like domains"/>
    <property type="match status" value="2"/>
</dbReference>
<evidence type="ECO:0000256" key="3">
    <source>
        <dbReference type="ARBA" id="ARBA00022692"/>
    </source>
</evidence>
<evidence type="ECO:0000313" key="9">
    <source>
        <dbReference type="Proteomes" id="UP001596190"/>
    </source>
</evidence>
<feature type="transmembrane region" description="Helical" evidence="6">
    <location>
        <begin position="368"/>
        <end position="389"/>
    </location>
</feature>
<dbReference type="SUPFAM" id="SSF103473">
    <property type="entry name" value="MFS general substrate transporter"/>
    <property type="match status" value="1"/>
</dbReference>
<dbReference type="InterPro" id="IPR036259">
    <property type="entry name" value="MFS_trans_sf"/>
</dbReference>
<dbReference type="Proteomes" id="UP001596190">
    <property type="component" value="Unassembled WGS sequence"/>
</dbReference>
<dbReference type="PANTHER" id="PTHR23528:SF1">
    <property type="entry name" value="MAJOR FACILITATOR SUPERFAMILY (MFS) PROFILE DOMAIN-CONTAINING PROTEIN"/>
    <property type="match status" value="1"/>
</dbReference>
<comment type="subcellular location">
    <subcellularLocation>
        <location evidence="1">Cell membrane</location>
        <topology evidence="1">Multi-pass membrane protein</topology>
    </subcellularLocation>
</comment>
<feature type="transmembrane region" description="Helical" evidence="6">
    <location>
        <begin position="184"/>
        <end position="203"/>
    </location>
</feature>
<proteinExistence type="predicted"/>
<feature type="transmembrane region" description="Helical" evidence="6">
    <location>
        <begin position="95"/>
        <end position="115"/>
    </location>
</feature>
<dbReference type="Pfam" id="PF07690">
    <property type="entry name" value="MFS_1"/>
    <property type="match status" value="2"/>
</dbReference>
<feature type="transmembrane region" description="Helical" evidence="6">
    <location>
        <begin position="328"/>
        <end position="347"/>
    </location>
</feature>
<feature type="domain" description="Major facilitator superfamily (MFS) profile" evidence="7">
    <location>
        <begin position="234"/>
        <end position="418"/>
    </location>
</feature>
<dbReference type="PROSITE" id="PS50850">
    <property type="entry name" value="MFS"/>
    <property type="match status" value="1"/>
</dbReference>
<keyword evidence="5 6" id="KW-0472">Membrane</keyword>
<feature type="transmembrane region" description="Helical" evidence="6">
    <location>
        <begin position="121"/>
        <end position="143"/>
    </location>
</feature>
<reference evidence="9" key="1">
    <citation type="journal article" date="2019" name="Int. J. Syst. Evol. Microbiol.">
        <title>The Global Catalogue of Microorganisms (GCM) 10K type strain sequencing project: providing services to taxonomists for standard genome sequencing and annotation.</title>
        <authorList>
            <consortium name="The Broad Institute Genomics Platform"/>
            <consortium name="The Broad Institute Genome Sequencing Center for Infectious Disease"/>
            <person name="Wu L."/>
            <person name="Ma J."/>
        </authorList>
    </citation>
    <scope>NUCLEOTIDE SEQUENCE [LARGE SCALE GENOMIC DNA]</scope>
    <source>
        <strain evidence="9">CCM 8950</strain>
    </source>
</reference>
<name>A0ABW1TBW5_9LACO</name>
<dbReference type="InterPro" id="IPR020846">
    <property type="entry name" value="MFS_dom"/>
</dbReference>
<feature type="transmembrane region" description="Helical" evidence="6">
    <location>
        <begin position="59"/>
        <end position="83"/>
    </location>
</feature>
<feature type="transmembrane region" description="Helical" evidence="6">
    <location>
        <begin position="305"/>
        <end position="322"/>
    </location>
</feature>